<sequence>MWPGGGAAHCACLSLFAKTDACCARLWDDDDSFGPDLRSGGAPPQTAGGEAALIRPLLIASRSGCLSSACGQETETLVRLWTPRRRSDGHYALSVHLNLTRDDGRTAVSSSARSMSTRLTPRHVADGPLDTMLTEDVRLRHDSSDESVSTLTIRLSVGRHTDSVVKCAYSVRLSQFNPKSTLDTKLSTVIRRHEDAEKCRVLGQRDRLRVREGHMY</sequence>
<reference evidence="2 3" key="1">
    <citation type="journal article" date="2021" name="Environ. Microbiol.">
        <title>Gene family expansions and transcriptome signatures uncover fungal adaptations to wood decay.</title>
        <authorList>
            <person name="Hage H."/>
            <person name="Miyauchi S."/>
            <person name="Viragh M."/>
            <person name="Drula E."/>
            <person name="Min B."/>
            <person name="Chaduli D."/>
            <person name="Navarro D."/>
            <person name="Favel A."/>
            <person name="Norest M."/>
            <person name="Lesage-Meessen L."/>
            <person name="Balint B."/>
            <person name="Merenyi Z."/>
            <person name="de Eugenio L."/>
            <person name="Morin E."/>
            <person name="Martinez A.T."/>
            <person name="Baldrian P."/>
            <person name="Stursova M."/>
            <person name="Martinez M.J."/>
            <person name="Novotny C."/>
            <person name="Magnuson J.K."/>
            <person name="Spatafora J.W."/>
            <person name="Maurice S."/>
            <person name="Pangilinan J."/>
            <person name="Andreopoulos W."/>
            <person name="LaButti K."/>
            <person name="Hundley H."/>
            <person name="Na H."/>
            <person name="Kuo A."/>
            <person name="Barry K."/>
            <person name="Lipzen A."/>
            <person name="Henrissat B."/>
            <person name="Riley R."/>
            <person name="Ahrendt S."/>
            <person name="Nagy L.G."/>
            <person name="Grigoriev I.V."/>
            <person name="Martin F."/>
            <person name="Rosso M.N."/>
        </authorList>
    </citation>
    <scope>NUCLEOTIDE SEQUENCE [LARGE SCALE GENOMIC DNA]</scope>
    <source>
        <strain evidence="2 3">CIRM-BRFM 1785</strain>
    </source>
</reference>
<feature type="chain" id="PRO_5045592748" evidence="1">
    <location>
        <begin position="25"/>
        <end position="216"/>
    </location>
</feature>
<gene>
    <name evidence="2" type="ORF">C8Q71DRAFT_439431</name>
</gene>
<evidence type="ECO:0000313" key="2">
    <source>
        <dbReference type="EMBL" id="KAH9841111.1"/>
    </source>
</evidence>
<evidence type="ECO:0000256" key="1">
    <source>
        <dbReference type="SAM" id="SignalP"/>
    </source>
</evidence>
<protein>
    <submittedName>
        <fullName evidence="2">Uncharacterized protein</fullName>
    </submittedName>
</protein>
<dbReference type="GeneID" id="71999283"/>
<keyword evidence="1" id="KW-0732">Signal</keyword>
<evidence type="ECO:0000313" key="3">
    <source>
        <dbReference type="Proteomes" id="UP000814176"/>
    </source>
</evidence>
<dbReference type="RefSeq" id="XP_047782577.1">
    <property type="nucleotide sequence ID" value="XM_047918551.1"/>
</dbReference>
<keyword evidence="3" id="KW-1185">Reference proteome</keyword>
<dbReference type="EMBL" id="JADCUA010000004">
    <property type="protein sequence ID" value="KAH9841111.1"/>
    <property type="molecule type" value="Genomic_DNA"/>
</dbReference>
<feature type="signal peptide" evidence="1">
    <location>
        <begin position="1"/>
        <end position="24"/>
    </location>
</feature>
<accession>A0ABQ8KR86</accession>
<dbReference type="Proteomes" id="UP000814176">
    <property type="component" value="Unassembled WGS sequence"/>
</dbReference>
<comment type="caution">
    <text evidence="2">The sequence shown here is derived from an EMBL/GenBank/DDBJ whole genome shotgun (WGS) entry which is preliminary data.</text>
</comment>
<name>A0ABQ8KR86_9APHY</name>
<organism evidence="2 3">
    <name type="scientific">Rhodofomes roseus</name>
    <dbReference type="NCBI Taxonomy" id="34475"/>
    <lineage>
        <taxon>Eukaryota</taxon>
        <taxon>Fungi</taxon>
        <taxon>Dikarya</taxon>
        <taxon>Basidiomycota</taxon>
        <taxon>Agaricomycotina</taxon>
        <taxon>Agaricomycetes</taxon>
        <taxon>Polyporales</taxon>
        <taxon>Rhodofomes</taxon>
    </lineage>
</organism>
<proteinExistence type="predicted"/>